<evidence type="ECO:0000313" key="13">
    <source>
        <dbReference type="EMBL" id="MBF8148456.1"/>
    </source>
</evidence>
<dbReference type="PROSITE" id="PS51257">
    <property type="entry name" value="PROKAR_LIPOPROTEIN"/>
    <property type="match status" value="1"/>
</dbReference>
<keyword evidence="12" id="KW-0997">Cell inner membrane</keyword>
<dbReference type="PANTHER" id="PTHR30040">
    <property type="entry name" value="THIAMINE BIOSYNTHESIS LIPOPROTEIN APBE"/>
    <property type="match status" value="1"/>
</dbReference>
<reference evidence="13 14" key="1">
    <citation type="submission" date="2020-11" db="EMBL/GenBank/DDBJ databases">
        <title>Winogradskyella marina sp. nov., isolated from marine sediment.</title>
        <authorList>
            <person name="Bo J."/>
            <person name="Wang S."/>
            <person name="Song X."/>
            <person name="Du Z."/>
        </authorList>
    </citation>
    <scope>NUCLEOTIDE SEQUENCE [LARGE SCALE GENOMIC DNA]</scope>
    <source>
        <strain evidence="13 14">F6397</strain>
    </source>
</reference>
<keyword evidence="6 11" id="KW-0479">Metal-binding</keyword>
<comment type="cofactor">
    <cofactor evidence="1 12">
        <name>Mg(2+)</name>
        <dbReference type="ChEBI" id="CHEBI:18420"/>
    </cofactor>
</comment>
<evidence type="ECO:0000256" key="1">
    <source>
        <dbReference type="ARBA" id="ARBA00001946"/>
    </source>
</evidence>
<dbReference type="PIRSF" id="PIRSF006268">
    <property type="entry name" value="ApbE"/>
    <property type="match status" value="1"/>
</dbReference>
<evidence type="ECO:0000256" key="10">
    <source>
        <dbReference type="ARBA" id="ARBA00048540"/>
    </source>
</evidence>
<evidence type="ECO:0000256" key="8">
    <source>
        <dbReference type="ARBA" id="ARBA00022842"/>
    </source>
</evidence>
<evidence type="ECO:0000256" key="9">
    <source>
        <dbReference type="ARBA" id="ARBA00031306"/>
    </source>
</evidence>
<sequence length="326" mass="36357">MNKILLSFSLLLLVFSCQQEPKNIKLSGPVFGTSYSAQYHSEDDINYKEQFDSLFNVVNESMSTYIPESTISKLNKGEEVMVDKHFTRVFENAKLIYRKTEGAFDPTIGAVVNAWDFGPEGKITNVDSTAIDSLMKSVGFNRMGLKNGKLIKSSPSFLDFNAIAKGYGVDVLGEFLESKGVTDYLVEIGGEIRARGINLEKQSTWKVGIDDPNFEGEQSYSKVIPLQDEAMATSGTYRKFKIDENGNRYAHIIDTKTGYPSKTNILSVSVIAEDCMTADAYATAFQAMGIENVTEFLYRHSELKAFIIFENDKNALETVSLNDFPD</sequence>
<evidence type="ECO:0000256" key="5">
    <source>
        <dbReference type="ARBA" id="ARBA00022679"/>
    </source>
</evidence>
<comment type="function">
    <text evidence="12">Flavin transferase that catalyzes the transfer of the FMN moiety of FAD and its covalent binding to the hydroxyl group of a threonine residue in a target flavoprotein.</text>
</comment>
<protein>
    <recommendedName>
        <fullName evidence="3 11">FAD:protein FMN transferase</fullName>
        <ecNumber evidence="2 11">2.7.1.180</ecNumber>
    </recommendedName>
    <alternativeName>
        <fullName evidence="9 11">Flavin transferase</fullName>
    </alternativeName>
</protein>
<dbReference type="RefSeq" id="WP_195869743.1">
    <property type="nucleotide sequence ID" value="NZ_JADOET010000001.1"/>
</dbReference>
<keyword evidence="14" id="KW-1185">Reference proteome</keyword>
<proteinExistence type="inferred from homology"/>
<keyword evidence="5 11" id="KW-0808">Transferase</keyword>
<dbReference type="EC" id="2.7.1.180" evidence="2 11"/>
<keyword evidence="4 11" id="KW-0285">Flavoprotein</keyword>
<evidence type="ECO:0000256" key="11">
    <source>
        <dbReference type="PIRNR" id="PIRNR006268"/>
    </source>
</evidence>
<organism evidence="13 14">
    <name type="scientific">Winogradskyella marina</name>
    <dbReference type="NCBI Taxonomy" id="2785530"/>
    <lineage>
        <taxon>Bacteria</taxon>
        <taxon>Pseudomonadati</taxon>
        <taxon>Bacteroidota</taxon>
        <taxon>Flavobacteriia</taxon>
        <taxon>Flavobacteriales</taxon>
        <taxon>Flavobacteriaceae</taxon>
        <taxon>Winogradskyella</taxon>
    </lineage>
</organism>
<gene>
    <name evidence="13" type="ORF">ITJ86_01020</name>
</gene>
<evidence type="ECO:0000256" key="7">
    <source>
        <dbReference type="ARBA" id="ARBA00022827"/>
    </source>
</evidence>
<evidence type="ECO:0000256" key="4">
    <source>
        <dbReference type="ARBA" id="ARBA00022630"/>
    </source>
</evidence>
<dbReference type="EMBL" id="JADOET010000001">
    <property type="protein sequence ID" value="MBF8148456.1"/>
    <property type="molecule type" value="Genomic_DNA"/>
</dbReference>
<evidence type="ECO:0000256" key="3">
    <source>
        <dbReference type="ARBA" id="ARBA00016337"/>
    </source>
</evidence>
<comment type="caution">
    <text evidence="13">The sequence shown here is derived from an EMBL/GenBank/DDBJ whole genome shotgun (WGS) entry which is preliminary data.</text>
</comment>
<dbReference type="Proteomes" id="UP000611215">
    <property type="component" value="Unassembled WGS sequence"/>
</dbReference>
<dbReference type="Pfam" id="PF02424">
    <property type="entry name" value="ApbE"/>
    <property type="match status" value="1"/>
</dbReference>
<keyword evidence="7 11" id="KW-0274">FAD</keyword>
<dbReference type="GO" id="GO:0016740">
    <property type="term" value="F:transferase activity"/>
    <property type="evidence" value="ECO:0007669"/>
    <property type="project" value="UniProtKB-KW"/>
</dbReference>
<accession>A0ABS0EE32</accession>
<dbReference type="SUPFAM" id="SSF143631">
    <property type="entry name" value="ApbE-like"/>
    <property type="match status" value="1"/>
</dbReference>
<dbReference type="InterPro" id="IPR024932">
    <property type="entry name" value="ApbE"/>
</dbReference>
<dbReference type="Gene3D" id="3.10.520.10">
    <property type="entry name" value="ApbE-like domains"/>
    <property type="match status" value="1"/>
</dbReference>
<comment type="catalytic activity">
    <reaction evidence="10 11 12">
        <text>L-threonyl-[protein] + FAD = FMN-L-threonyl-[protein] + AMP + H(+)</text>
        <dbReference type="Rhea" id="RHEA:36847"/>
        <dbReference type="Rhea" id="RHEA-COMP:11060"/>
        <dbReference type="Rhea" id="RHEA-COMP:11061"/>
        <dbReference type="ChEBI" id="CHEBI:15378"/>
        <dbReference type="ChEBI" id="CHEBI:30013"/>
        <dbReference type="ChEBI" id="CHEBI:57692"/>
        <dbReference type="ChEBI" id="CHEBI:74257"/>
        <dbReference type="ChEBI" id="CHEBI:456215"/>
        <dbReference type="EC" id="2.7.1.180"/>
    </reaction>
</comment>
<keyword evidence="12" id="KW-0472">Membrane</keyword>
<comment type="similarity">
    <text evidence="11 12">Belongs to the ApbE family.</text>
</comment>
<evidence type="ECO:0000256" key="12">
    <source>
        <dbReference type="RuleBase" id="RU363002"/>
    </source>
</evidence>
<dbReference type="InterPro" id="IPR003374">
    <property type="entry name" value="ApbE-like_sf"/>
</dbReference>
<dbReference type="PANTHER" id="PTHR30040:SF2">
    <property type="entry name" value="FAD:PROTEIN FMN TRANSFERASE"/>
    <property type="match status" value="1"/>
</dbReference>
<evidence type="ECO:0000313" key="14">
    <source>
        <dbReference type="Proteomes" id="UP000611215"/>
    </source>
</evidence>
<keyword evidence="12" id="KW-1003">Cell membrane</keyword>
<keyword evidence="8 11" id="KW-0460">Magnesium</keyword>
<comment type="subcellular location">
    <subcellularLocation>
        <location evidence="12">Cell inner membrane</location>
        <topology evidence="12">Lipid-anchor</topology>
        <orientation evidence="12">Periplasmic side</orientation>
    </subcellularLocation>
</comment>
<name>A0ABS0EE32_9FLAO</name>
<evidence type="ECO:0000256" key="2">
    <source>
        <dbReference type="ARBA" id="ARBA00011955"/>
    </source>
</evidence>
<keyword evidence="12" id="KW-0449">Lipoprotein</keyword>
<evidence type="ECO:0000256" key="6">
    <source>
        <dbReference type="ARBA" id="ARBA00022723"/>
    </source>
</evidence>